<reference evidence="3" key="1">
    <citation type="journal article" date="2019" name="Int. J. Syst. Evol. Microbiol.">
        <title>The Global Catalogue of Microorganisms (GCM) 10K type strain sequencing project: providing services to taxonomists for standard genome sequencing and annotation.</title>
        <authorList>
            <consortium name="The Broad Institute Genomics Platform"/>
            <consortium name="The Broad Institute Genome Sequencing Center for Infectious Disease"/>
            <person name="Wu L."/>
            <person name="Ma J."/>
        </authorList>
    </citation>
    <scope>NUCLEOTIDE SEQUENCE [LARGE SCALE GENOMIC DNA]</scope>
    <source>
        <strain evidence="3">DFY41</strain>
    </source>
</reference>
<evidence type="ECO:0000313" key="3">
    <source>
        <dbReference type="Proteomes" id="UP001596087"/>
    </source>
</evidence>
<gene>
    <name evidence="2" type="ORF">ACFPGP_14345</name>
</gene>
<dbReference type="GO" id="GO:0004519">
    <property type="term" value="F:endonuclease activity"/>
    <property type="evidence" value="ECO:0007669"/>
    <property type="project" value="UniProtKB-KW"/>
</dbReference>
<dbReference type="EMBL" id="JBHSKD010000018">
    <property type="protein sequence ID" value="MFC5177859.1"/>
    <property type="molecule type" value="Genomic_DNA"/>
</dbReference>
<accession>A0ABW0BKN7</accession>
<dbReference type="Gene3D" id="3.40.91.80">
    <property type="match status" value="1"/>
</dbReference>
<dbReference type="RefSeq" id="WP_378591258.1">
    <property type="nucleotide sequence ID" value="NZ_JBHSKD010000018.1"/>
</dbReference>
<keyword evidence="2" id="KW-0255">Endonuclease</keyword>
<keyword evidence="2" id="KW-0540">Nuclease</keyword>
<name>A0ABW0BKN7_9ACTN</name>
<dbReference type="SUPFAM" id="SSF52980">
    <property type="entry name" value="Restriction endonuclease-like"/>
    <property type="match status" value="1"/>
</dbReference>
<evidence type="ECO:0000259" key="1">
    <source>
        <dbReference type="Pfam" id="PF09019"/>
    </source>
</evidence>
<dbReference type="InterPro" id="IPR011335">
    <property type="entry name" value="Restrct_endonuc-II-like"/>
</dbReference>
<dbReference type="InterPro" id="IPR015109">
    <property type="entry name" value="Restrct_endonuc_II_EcoRII_C"/>
</dbReference>
<dbReference type="Proteomes" id="UP001596087">
    <property type="component" value="Unassembled WGS sequence"/>
</dbReference>
<dbReference type="InterPro" id="IPR038365">
    <property type="entry name" value="EcoRII_C_sf"/>
</dbReference>
<keyword evidence="2" id="KW-0378">Hydrolase</keyword>
<proteinExistence type="predicted"/>
<comment type="caution">
    <text evidence="2">The sequence shown here is derived from an EMBL/GenBank/DDBJ whole genome shotgun (WGS) entry which is preliminary data.</text>
</comment>
<protein>
    <submittedName>
        <fullName evidence="2">Type II restriction endonuclease</fullName>
    </submittedName>
</protein>
<sequence>MDARLRDHFDGVGAKKLSATEAASAQVSRGHELAAGGPVLDLLGRSRTQFSCHYLYFNADEVLEDRSTITLYDAREHQQNRSPEWRLYYPSGCQPMEAMQAGDWCWVGRLTTGSVMVVVAAPDTSAAVRLNQLFGTQLDRPAGVTPVRSLQFDLFDLEAADDGNLDLDDADLLQTLGISPTVEHEDLLPRLVDQFGGRLPMPPVAQFAALCRDLTLTSDPTVDPDQALFDWVTTTNDLYFAYERQVVQPLLDAEFAHRDVIDIDIFFAVATRLKNARFSRAGKSFESHIAAMLDATGLRYETQVRLEDGSKPDFLFPGLRAPADLQTQLAAKTTTKERWRQVVGEGRQSQTRYLVTMDRGLNLDVVTAMEAKDVAVVVPSPVRATYGGALAPRLTTVRDFITIASERQARAVASGVLP</sequence>
<keyword evidence="3" id="KW-1185">Reference proteome</keyword>
<dbReference type="Pfam" id="PF09019">
    <property type="entry name" value="EcoRII-C"/>
    <property type="match status" value="1"/>
</dbReference>
<feature type="domain" description="Restriction endonuclease type II EcoRII C-terminal" evidence="1">
    <location>
        <begin position="241"/>
        <end position="401"/>
    </location>
</feature>
<organism evidence="2 3">
    <name type="scientific">Nocardioides taihuensis</name>
    <dbReference type="NCBI Taxonomy" id="1835606"/>
    <lineage>
        <taxon>Bacteria</taxon>
        <taxon>Bacillati</taxon>
        <taxon>Actinomycetota</taxon>
        <taxon>Actinomycetes</taxon>
        <taxon>Propionibacteriales</taxon>
        <taxon>Nocardioidaceae</taxon>
        <taxon>Nocardioides</taxon>
    </lineage>
</organism>
<evidence type="ECO:0000313" key="2">
    <source>
        <dbReference type="EMBL" id="MFC5177859.1"/>
    </source>
</evidence>